<evidence type="ECO:0000313" key="4">
    <source>
        <dbReference type="Proteomes" id="UP000436694"/>
    </source>
</evidence>
<dbReference type="AlphaFoldDB" id="A0A844AXD5"/>
<dbReference type="GO" id="GO:0016787">
    <property type="term" value="F:hydrolase activity"/>
    <property type="evidence" value="ECO:0007669"/>
    <property type="project" value="UniProtKB-KW"/>
</dbReference>
<dbReference type="Pfam" id="PF00753">
    <property type="entry name" value="Lactamase_B"/>
    <property type="match status" value="1"/>
</dbReference>
<dbReference type="InterPro" id="IPR001279">
    <property type="entry name" value="Metallo-B-lactamas"/>
</dbReference>
<dbReference type="Proteomes" id="UP000436694">
    <property type="component" value="Unassembled WGS sequence"/>
</dbReference>
<dbReference type="SUPFAM" id="SSF56281">
    <property type="entry name" value="Metallo-hydrolase/oxidoreductase"/>
    <property type="match status" value="1"/>
</dbReference>
<dbReference type="Gene3D" id="3.60.15.10">
    <property type="entry name" value="Ribonuclease Z/Hydroxyacylglutathione hydrolase-like"/>
    <property type="match status" value="1"/>
</dbReference>
<evidence type="ECO:0000313" key="3">
    <source>
        <dbReference type="EMBL" id="MQY42572.1"/>
    </source>
</evidence>
<dbReference type="GO" id="GO:0050313">
    <property type="term" value="F:sulfur dioxygenase activity"/>
    <property type="evidence" value="ECO:0007669"/>
    <property type="project" value="InterPro"/>
</dbReference>
<sequence length="315" mass="34476">MQFFPASAQPGSPNVAAFFEKMTGSWQYVAWCPETKNAVIIDPVLDFDPAAGATWTYSADELIAYCAREELNVEWVLDTHPHADHFSSAHYIKQALGGAPKQAIGKLVLRVQEIWSDMYANDSLQSHDEFWDQLFEPGDSFKVGNCTIDVTLSTGHTLASITYTMGDAVFAHDTFMVPDSGSSRCDFPGGSSAEMWDTLQAILAMPAETRVFVGHDYCKGGRQEACMATVAEHKASNIHVKDGISREEFITTRDTRDATLPLPARMLYALQVNIRGGRLPDADAKGRAVLSVPLNRFSSKLAKAFEADAAVKAAE</sequence>
<proteinExistence type="predicted"/>
<feature type="domain" description="Metallo-beta-lactamase" evidence="2">
    <location>
        <begin position="24"/>
        <end position="215"/>
    </location>
</feature>
<protein>
    <submittedName>
        <fullName evidence="3">MBL fold metallo-hydrolase</fullName>
    </submittedName>
</protein>
<dbReference type="EMBL" id="WIXK01000003">
    <property type="protein sequence ID" value="MQY42572.1"/>
    <property type="molecule type" value="Genomic_DNA"/>
</dbReference>
<comment type="caution">
    <text evidence="3">The sequence shown here is derived from an EMBL/GenBank/DDBJ whole genome shotgun (WGS) entry which is preliminary data.</text>
</comment>
<dbReference type="GO" id="GO:0070813">
    <property type="term" value="P:hydrogen sulfide metabolic process"/>
    <property type="evidence" value="ECO:0007669"/>
    <property type="project" value="TreeGrafter"/>
</dbReference>
<dbReference type="PANTHER" id="PTHR43084:SF1">
    <property type="entry name" value="PERSULFIDE DIOXYGENASE ETHE1, MITOCHONDRIAL"/>
    <property type="match status" value="1"/>
</dbReference>
<dbReference type="GO" id="GO:0046872">
    <property type="term" value="F:metal ion binding"/>
    <property type="evidence" value="ECO:0007669"/>
    <property type="project" value="UniProtKB-KW"/>
</dbReference>
<dbReference type="InterPro" id="IPR036866">
    <property type="entry name" value="RibonucZ/Hydroxyglut_hydro"/>
</dbReference>
<dbReference type="PANTHER" id="PTHR43084">
    <property type="entry name" value="PERSULFIDE DIOXYGENASE ETHE1"/>
    <property type="match status" value="1"/>
</dbReference>
<keyword evidence="3" id="KW-0378">Hydrolase</keyword>
<dbReference type="InterPro" id="IPR051682">
    <property type="entry name" value="Mito_Persulfide_Diox"/>
</dbReference>
<dbReference type="CDD" id="cd07724">
    <property type="entry name" value="POD-like_MBL-fold"/>
    <property type="match status" value="1"/>
</dbReference>
<name>A0A844AXD5_9RHOB</name>
<organism evidence="3 4">
    <name type="scientific">Tritonibacter aquimaris</name>
    <dbReference type="NCBI Taxonomy" id="2663379"/>
    <lineage>
        <taxon>Bacteria</taxon>
        <taxon>Pseudomonadati</taxon>
        <taxon>Pseudomonadota</taxon>
        <taxon>Alphaproteobacteria</taxon>
        <taxon>Rhodobacterales</taxon>
        <taxon>Paracoccaceae</taxon>
        <taxon>Tritonibacter</taxon>
    </lineage>
</organism>
<accession>A0A844AXD5</accession>
<dbReference type="InterPro" id="IPR044528">
    <property type="entry name" value="POD-like_MBL-fold"/>
</dbReference>
<reference evidence="3 4" key="1">
    <citation type="submission" date="2019-10" db="EMBL/GenBank/DDBJ databases">
        <title>Epibacterium sp. nov., isolated from seawater.</title>
        <authorList>
            <person name="Zhang X."/>
            <person name="Li N."/>
        </authorList>
    </citation>
    <scope>NUCLEOTIDE SEQUENCE [LARGE SCALE GENOMIC DNA]</scope>
    <source>
        <strain evidence="3 4">SM1969</strain>
    </source>
</reference>
<gene>
    <name evidence="3" type="ORF">GG681_07945</name>
</gene>
<evidence type="ECO:0000256" key="1">
    <source>
        <dbReference type="ARBA" id="ARBA00022723"/>
    </source>
</evidence>
<evidence type="ECO:0000259" key="2">
    <source>
        <dbReference type="SMART" id="SM00849"/>
    </source>
</evidence>
<dbReference type="RefSeq" id="WP_153546855.1">
    <property type="nucleotide sequence ID" value="NZ_WIXK01000003.1"/>
</dbReference>
<dbReference type="GO" id="GO:0006749">
    <property type="term" value="P:glutathione metabolic process"/>
    <property type="evidence" value="ECO:0007669"/>
    <property type="project" value="InterPro"/>
</dbReference>
<keyword evidence="1" id="KW-0479">Metal-binding</keyword>
<keyword evidence="4" id="KW-1185">Reference proteome</keyword>
<dbReference type="SMART" id="SM00849">
    <property type="entry name" value="Lactamase_B"/>
    <property type="match status" value="1"/>
</dbReference>